<dbReference type="PATRIC" id="fig|1188261.3.peg.1329"/>
<accession>U6SPV5</accession>
<sequence>MFKDDFTIKEFRKMKKVAHTNKLFGEDFLWTSLMQIKK</sequence>
<protein>
    <submittedName>
        <fullName evidence="1">Uncharacterized protein</fullName>
    </submittedName>
</protein>
<dbReference type="AlphaFoldDB" id="U6SPV5"/>
<proteinExistence type="predicted"/>
<organism evidence="1 2">
    <name type="scientific">Alkalihalophilus marmarensis DSM 21297</name>
    <dbReference type="NCBI Taxonomy" id="1188261"/>
    <lineage>
        <taxon>Bacteria</taxon>
        <taxon>Bacillati</taxon>
        <taxon>Bacillota</taxon>
        <taxon>Bacilli</taxon>
        <taxon>Bacillales</taxon>
        <taxon>Bacillaceae</taxon>
        <taxon>Alkalihalophilus</taxon>
    </lineage>
</organism>
<keyword evidence="2" id="KW-1185">Reference proteome</keyword>
<comment type="caution">
    <text evidence="1">The sequence shown here is derived from an EMBL/GenBank/DDBJ whole genome shotgun (WGS) entry which is preliminary data.</text>
</comment>
<evidence type="ECO:0000313" key="1">
    <source>
        <dbReference type="EMBL" id="ERN53759.1"/>
    </source>
</evidence>
<dbReference type="EMBL" id="ATAE01000018">
    <property type="protein sequence ID" value="ERN53759.1"/>
    <property type="molecule type" value="Genomic_DNA"/>
</dbReference>
<gene>
    <name evidence="1" type="ORF">A33I_09785</name>
</gene>
<dbReference type="Proteomes" id="UP000017170">
    <property type="component" value="Unassembled WGS sequence"/>
</dbReference>
<evidence type="ECO:0000313" key="2">
    <source>
        <dbReference type="Proteomes" id="UP000017170"/>
    </source>
</evidence>
<name>U6SPV5_9BACI</name>
<reference evidence="1 2" key="1">
    <citation type="journal article" date="2013" name="Genome Announc.">
        <title>Genome Sequence of the Extreme Obligate Alkaliphile Bacillus marmarensis Strain DSM 21297.</title>
        <authorList>
            <person name="Wernick D.G."/>
            <person name="Choi K.Y."/>
            <person name="Tat C.A."/>
            <person name="Lafontaine Rivera J.G."/>
            <person name="Liao J.C."/>
        </authorList>
    </citation>
    <scope>NUCLEOTIDE SEQUENCE [LARGE SCALE GENOMIC DNA]</scope>
    <source>
        <strain evidence="1 2">DSM 21297</strain>
    </source>
</reference>